<keyword evidence="2 6" id="KW-0677">Repeat</keyword>
<evidence type="ECO:0000256" key="6">
    <source>
        <dbReference type="RuleBase" id="RU003540"/>
    </source>
</evidence>
<dbReference type="AlphaFoldDB" id="A0A9Q0EC51"/>
<dbReference type="GO" id="GO:0012506">
    <property type="term" value="C:vesicle membrane"/>
    <property type="evidence" value="ECO:0007669"/>
    <property type="project" value="TreeGrafter"/>
</dbReference>
<dbReference type="FunFam" id="1.10.220.10:FF:000002">
    <property type="entry name" value="Annexin"/>
    <property type="match status" value="1"/>
</dbReference>
<dbReference type="InterPro" id="IPR037104">
    <property type="entry name" value="Annexin_sf"/>
</dbReference>
<sequence length="405" mass="44011">MNLTSGLDPQSLTSDPTNMSVWDDLDLLLDSPPGTLVVASSARGTVKASANFKIDEDVKALRKAIEGAGTTEETLVEVLTNRSNAQRLLISAAYQKAAGRSLIDDLEGDTRGDFEDVLVAMVTPPDLYDCREVIGAMKSDHVGVVLDPFWAWSWTRSGPGPVLGLVLDPFWAWSWTRSGLWSRPVEGAGTSECVLTEIFASRSNKQMATIREAYLAETGKKLTVDLLTEVSGEYGQALVLLAEGKRSDSAPADAAKAKADAKALYEAGEKKWGTDEMKFVEILCNSSVPQLRLTMVEYKTLSNKSLQDSIEGEMSGSLEDLLVAIVKCAKSTSTYLAERLYKAMKGPGTTESTLTRILVSRSELDLLDIRAEYKKLFGTSIYSDLLSEVSGEYGECLKRLCGGED</sequence>
<dbReference type="EMBL" id="JANIIK010000043">
    <property type="protein sequence ID" value="KAJ3605287.1"/>
    <property type="molecule type" value="Genomic_DNA"/>
</dbReference>
<dbReference type="GO" id="GO:0005737">
    <property type="term" value="C:cytoplasm"/>
    <property type="evidence" value="ECO:0007669"/>
    <property type="project" value="TreeGrafter"/>
</dbReference>
<dbReference type="GO" id="GO:0005886">
    <property type="term" value="C:plasma membrane"/>
    <property type="evidence" value="ECO:0007669"/>
    <property type="project" value="TreeGrafter"/>
</dbReference>
<organism evidence="7 8">
    <name type="scientific">Muraenolepis orangiensis</name>
    <name type="common">Patagonian moray cod</name>
    <dbReference type="NCBI Taxonomy" id="630683"/>
    <lineage>
        <taxon>Eukaryota</taxon>
        <taxon>Metazoa</taxon>
        <taxon>Chordata</taxon>
        <taxon>Craniata</taxon>
        <taxon>Vertebrata</taxon>
        <taxon>Euteleostomi</taxon>
        <taxon>Actinopterygii</taxon>
        <taxon>Neopterygii</taxon>
        <taxon>Teleostei</taxon>
        <taxon>Neoteleostei</taxon>
        <taxon>Acanthomorphata</taxon>
        <taxon>Zeiogadaria</taxon>
        <taxon>Gadariae</taxon>
        <taxon>Gadiformes</taxon>
        <taxon>Muraenolepidoidei</taxon>
        <taxon>Muraenolepididae</taxon>
        <taxon>Muraenolepis</taxon>
    </lineage>
</organism>
<dbReference type="Gene3D" id="1.10.220.10">
    <property type="entry name" value="Annexin"/>
    <property type="match status" value="4"/>
</dbReference>
<dbReference type="InterPro" id="IPR001464">
    <property type="entry name" value="Annexin"/>
</dbReference>
<dbReference type="OrthoDB" id="37886at2759"/>
<dbReference type="PROSITE" id="PS51897">
    <property type="entry name" value="ANNEXIN_2"/>
    <property type="match status" value="3"/>
</dbReference>
<proteinExistence type="inferred from homology"/>
<dbReference type="GO" id="GO:0001786">
    <property type="term" value="F:phosphatidylserine binding"/>
    <property type="evidence" value="ECO:0007669"/>
    <property type="project" value="TreeGrafter"/>
</dbReference>
<gene>
    <name evidence="7" type="ORF">NHX12_027337</name>
</gene>
<evidence type="ECO:0000313" key="8">
    <source>
        <dbReference type="Proteomes" id="UP001148018"/>
    </source>
</evidence>
<dbReference type="PRINTS" id="PR00196">
    <property type="entry name" value="ANNEXIN"/>
</dbReference>
<comment type="domain">
    <text evidence="6">A pair of annexin repeats may form one binding site for calcium and phospholipid.</text>
</comment>
<dbReference type="GO" id="GO:0005544">
    <property type="term" value="F:calcium-dependent phospholipid binding"/>
    <property type="evidence" value="ECO:0007669"/>
    <property type="project" value="UniProtKB-KW"/>
</dbReference>
<evidence type="ECO:0000256" key="2">
    <source>
        <dbReference type="ARBA" id="ARBA00022737"/>
    </source>
</evidence>
<dbReference type="FunFam" id="1.10.220.10:FF:000001">
    <property type="entry name" value="Annexin"/>
    <property type="match status" value="1"/>
</dbReference>
<protein>
    <recommendedName>
        <fullName evidence="6">Annexin</fullName>
    </recommendedName>
</protein>
<dbReference type="PANTHER" id="PTHR10502:SF25">
    <property type="entry name" value="ANNEXIN A3"/>
    <property type="match status" value="1"/>
</dbReference>
<accession>A0A9Q0EC51</accession>
<dbReference type="FunFam" id="1.10.220.10:FF:000005">
    <property type="entry name" value="Annexin"/>
    <property type="match status" value="1"/>
</dbReference>
<evidence type="ECO:0000313" key="7">
    <source>
        <dbReference type="EMBL" id="KAJ3605287.1"/>
    </source>
</evidence>
<dbReference type="PANTHER" id="PTHR10502">
    <property type="entry name" value="ANNEXIN"/>
    <property type="match status" value="1"/>
</dbReference>
<dbReference type="InterPro" id="IPR018502">
    <property type="entry name" value="Annexin_repeat"/>
</dbReference>
<evidence type="ECO:0000256" key="5">
    <source>
        <dbReference type="ARBA" id="ARBA00023302"/>
    </source>
</evidence>
<keyword evidence="3 6" id="KW-0106">Calcium</keyword>
<keyword evidence="4 6" id="KW-0041">Annexin</keyword>
<name>A0A9Q0EC51_9TELE</name>
<dbReference type="PROSITE" id="PS00223">
    <property type="entry name" value="ANNEXIN_1"/>
    <property type="match status" value="3"/>
</dbReference>
<evidence type="ECO:0000256" key="3">
    <source>
        <dbReference type="ARBA" id="ARBA00022837"/>
    </source>
</evidence>
<dbReference type="InterPro" id="IPR018252">
    <property type="entry name" value="Annexin_repeat_CS"/>
</dbReference>
<evidence type="ECO:0000256" key="1">
    <source>
        <dbReference type="ARBA" id="ARBA00007831"/>
    </source>
</evidence>
<comment type="similarity">
    <text evidence="1 6">Belongs to the annexin family.</text>
</comment>
<dbReference type="Pfam" id="PF00191">
    <property type="entry name" value="Annexin"/>
    <property type="match status" value="4"/>
</dbReference>
<keyword evidence="5 6" id="KW-0111">Calcium/phospholipid-binding</keyword>
<keyword evidence="8" id="KW-1185">Reference proteome</keyword>
<reference evidence="7" key="1">
    <citation type="submission" date="2022-07" db="EMBL/GenBank/DDBJ databases">
        <title>Chromosome-level genome of Muraenolepis orangiensis.</title>
        <authorList>
            <person name="Kim J."/>
        </authorList>
    </citation>
    <scope>NUCLEOTIDE SEQUENCE</scope>
    <source>
        <strain evidence="7">KU_S4_2022</strain>
        <tissue evidence="7">Muscle</tissue>
    </source>
</reference>
<dbReference type="SMART" id="SM00335">
    <property type="entry name" value="ANX"/>
    <property type="match status" value="4"/>
</dbReference>
<evidence type="ECO:0000256" key="4">
    <source>
        <dbReference type="ARBA" id="ARBA00023216"/>
    </source>
</evidence>
<dbReference type="Proteomes" id="UP001148018">
    <property type="component" value="Unassembled WGS sequence"/>
</dbReference>
<comment type="caution">
    <text evidence="7">The sequence shown here is derived from an EMBL/GenBank/DDBJ whole genome shotgun (WGS) entry which is preliminary data.</text>
</comment>
<dbReference type="GO" id="GO:0005634">
    <property type="term" value="C:nucleus"/>
    <property type="evidence" value="ECO:0007669"/>
    <property type="project" value="TreeGrafter"/>
</dbReference>
<dbReference type="GO" id="GO:0005509">
    <property type="term" value="F:calcium ion binding"/>
    <property type="evidence" value="ECO:0007669"/>
    <property type="project" value="InterPro"/>
</dbReference>
<dbReference type="SUPFAM" id="SSF47874">
    <property type="entry name" value="Annexin"/>
    <property type="match status" value="1"/>
</dbReference>